<reference evidence="7 8" key="1">
    <citation type="journal article" date="2015" name="Biotechnol. Biofuels">
        <title>Enhanced degradation of softwood versus hardwood by the white-rot fungus Pycnoporus coccineus.</title>
        <authorList>
            <person name="Couturier M."/>
            <person name="Navarro D."/>
            <person name="Chevret D."/>
            <person name="Henrissat B."/>
            <person name="Piumi F."/>
            <person name="Ruiz-Duenas F.J."/>
            <person name="Martinez A.T."/>
            <person name="Grigoriev I.V."/>
            <person name="Riley R."/>
            <person name="Lipzen A."/>
            <person name="Berrin J.G."/>
            <person name="Master E.R."/>
            <person name="Rosso M.N."/>
        </authorList>
    </citation>
    <scope>NUCLEOTIDE SEQUENCE [LARGE SCALE GENOMIC DNA]</scope>
    <source>
        <strain evidence="7 8">BRFM310</strain>
    </source>
</reference>
<accession>A0A1Y2IPJ2</accession>
<keyword evidence="4" id="KW-0539">Nucleus</keyword>
<dbReference type="PROSITE" id="PS50048">
    <property type="entry name" value="ZN2_CY6_FUNGAL_2"/>
    <property type="match status" value="1"/>
</dbReference>
<organism evidence="7 8">
    <name type="scientific">Trametes coccinea (strain BRFM310)</name>
    <name type="common">Pycnoporus coccineus</name>
    <dbReference type="NCBI Taxonomy" id="1353009"/>
    <lineage>
        <taxon>Eukaryota</taxon>
        <taxon>Fungi</taxon>
        <taxon>Dikarya</taxon>
        <taxon>Basidiomycota</taxon>
        <taxon>Agaricomycotina</taxon>
        <taxon>Agaricomycetes</taxon>
        <taxon>Polyporales</taxon>
        <taxon>Polyporaceae</taxon>
        <taxon>Trametes</taxon>
    </lineage>
</organism>
<dbReference type="Proteomes" id="UP000193067">
    <property type="component" value="Unassembled WGS sequence"/>
</dbReference>
<feature type="domain" description="Zn(2)-C6 fungal-type" evidence="6">
    <location>
        <begin position="108"/>
        <end position="138"/>
    </location>
</feature>
<evidence type="ECO:0000256" key="4">
    <source>
        <dbReference type="ARBA" id="ARBA00023242"/>
    </source>
</evidence>
<dbReference type="InterPro" id="IPR036864">
    <property type="entry name" value="Zn2-C6_fun-type_DNA-bd_sf"/>
</dbReference>
<dbReference type="InterPro" id="IPR051127">
    <property type="entry name" value="Fungal_SecMet_Regulators"/>
</dbReference>
<dbReference type="STRING" id="1353009.A0A1Y2IPJ2"/>
<feature type="region of interest" description="Disordered" evidence="5">
    <location>
        <begin position="140"/>
        <end position="188"/>
    </location>
</feature>
<dbReference type="PROSITE" id="PS00463">
    <property type="entry name" value="ZN2_CY6_FUNGAL_1"/>
    <property type="match status" value="1"/>
</dbReference>
<evidence type="ECO:0000313" key="8">
    <source>
        <dbReference type="Proteomes" id="UP000193067"/>
    </source>
</evidence>
<dbReference type="CDD" id="cd00067">
    <property type="entry name" value="GAL4"/>
    <property type="match status" value="1"/>
</dbReference>
<evidence type="ECO:0000259" key="6">
    <source>
        <dbReference type="PROSITE" id="PS50048"/>
    </source>
</evidence>
<dbReference type="AlphaFoldDB" id="A0A1Y2IPJ2"/>
<dbReference type="Pfam" id="PF00172">
    <property type="entry name" value="Zn_clus"/>
    <property type="match status" value="1"/>
</dbReference>
<feature type="compositionally biased region" description="Polar residues" evidence="5">
    <location>
        <begin position="150"/>
        <end position="163"/>
    </location>
</feature>
<protein>
    <recommendedName>
        <fullName evidence="6">Zn(2)-C6 fungal-type domain-containing protein</fullName>
    </recommendedName>
</protein>
<dbReference type="GO" id="GO:0000981">
    <property type="term" value="F:DNA-binding transcription factor activity, RNA polymerase II-specific"/>
    <property type="evidence" value="ECO:0007669"/>
    <property type="project" value="InterPro"/>
</dbReference>
<dbReference type="GO" id="GO:0000978">
    <property type="term" value="F:RNA polymerase II cis-regulatory region sequence-specific DNA binding"/>
    <property type="evidence" value="ECO:0007669"/>
    <property type="project" value="TreeGrafter"/>
</dbReference>
<evidence type="ECO:0000313" key="7">
    <source>
        <dbReference type="EMBL" id="OSD02544.1"/>
    </source>
</evidence>
<evidence type="ECO:0000256" key="5">
    <source>
        <dbReference type="SAM" id="MobiDB-lite"/>
    </source>
</evidence>
<feature type="region of interest" description="Disordered" evidence="5">
    <location>
        <begin position="25"/>
        <end position="62"/>
    </location>
</feature>
<keyword evidence="8" id="KW-1185">Reference proteome</keyword>
<keyword evidence="3" id="KW-0804">Transcription</keyword>
<dbReference type="GO" id="GO:0000435">
    <property type="term" value="P:positive regulation of transcription from RNA polymerase II promoter by galactose"/>
    <property type="evidence" value="ECO:0007669"/>
    <property type="project" value="TreeGrafter"/>
</dbReference>
<evidence type="ECO:0000256" key="3">
    <source>
        <dbReference type="ARBA" id="ARBA00023163"/>
    </source>
</evidence>
<dbReference type="Gene3D" id="4.10.240.10">
    <property type="entry name" value="Zn(2)-C6 fungal-type DNA-binding domain"/>
    <property type="match status" value="1"/>
</dbReference>
<dbReference type="SMART" id="SM00066">
    <property type="entry name" value="GAL4"/>
    <property type="match status" value="1"/>
</dbReference>
<dbReference type="InterPro" id="IPR001138">
    <property type="entry name" value="Zn2Cys6_DnaBD"/>
</dbReference>
<evidence type="ECO:0000256" key="1">
    <source>
        <dbReference type="ARBA" id="ARBA00023015"/>
    </source>
</evidence>
<dbReference type="OrthoDB" id="2441642at2759"/>
<keyword evidence="1" id="KW-0805">Transcription regulation</keyword>
<proteinExistence type="predicted"/>
<sequence length="414" mass="45564">MFPRNHNGVSDSHVTITFEHCHNARPDIASGSSSPANSSYPATPTEQLPGSPLDASDPSEDSWNLIPYDVPWGPDYYHYQRGTLPGPDGACIFLRSPTPLKNKRTQRACNKCRQRKAKCSGGRPTCGRCLARGYICEYDDEDEKPPVHTSRPSCTQRTRAPSESSDEMEASSPEADYHPGPPVESYAFAPSPIKLEEPDFGTDLHYFDNFDSPHMTPLNAQPHSAWPDAHYEREAMYHSNCPSDSSSNTSGTMEYYDPPPYPVDAEMSSYQPSDMPSVYDPHASHPAAVHAPRPVRCVGSPSFLAAEERPPHFSSCATQVSQHDDMLISYAAVAEPTSHIALPHVPPMPSADLVAVHDGAFQYAYEQPVYYSPAPVPQYPVLQYQYNLSAYMPGPQENVDAATYYSLVATGMVS</sequence>
<dbReference type="GO" id="GO:0005634">
    <property type="term" value="C:nucleus"/>
    <property type="evidence" value="ECO:0007669"/>
    <property type="project" value="TreeGrafter"/>
</dbReference>
<keyword evidence="2" id="KW-0238">DNA-binding</keyword>
<dbReference type="PANTHER" id="PTHR47424:SF3">
    <property type="entry name" value="REGULATORY PROTEIN GAL4"/>
    <property type="match status" value="1"/>
</dbReference>
<dbReference type="SUPFAM" id="SSF57701">
    <property type="entry name" value="Zn2/Cys6 DNA-binding domain"/>
    <property type="match status" value="1"/>
</dbReference>
<dbReference type="PANTHER" id="PTHR47424">
    <property type="entry name" value="REGULATORY PROTEIN GAL4"/>
    <property type="match status" value="1"/>
</dbReference>
<gene>
    <name evidence="7" type="ORF">PYCCODRAFT_1477549</name>
</gene>
<evidence type="ECO:0000256" key="2">
    <source>
        <dbReference type="ARBA" id="ARBA00023125"/>
    </source>
</evidence>
<name>A0A1Y2IPJ2_TRAC3</name>
<dbReference type="GO" id="GO:0008270">
    <property type="term" value="F:zinc ion binding"/>
    <property type="evidence" value="ECO:0007669"/>
    <property type="project" value="InterPro"/>
</dbReference>
<dbReference type="EMBL" id="KZ084104">
    <property type="protein sequence ID" value="OSD02544.1"/>
    <property type="molecule type" value="Genomic_DNA"/>
</dbReference>
<feature type="compositionally biased region" description="Low complexity" evidence="5">
    <location>
        <begin position="29"/>
        <end position="44"/>
    </location>
</feature>